<comment type="caution">
    <text evidence="2">The sequence shown here is derived from an EMBL/GenBank/DDBJ whole genome shotgun (WGS) entry which is preliminary data.</text>
</comment>
<proteinExistence type="predicted"/>
<evidence type="ECO:0000256" key="1">
    <source>
        <dbReference type="SAM" id="SignalP"/>
    </source>
</evidence>
<evidence type="ECO:0000313" key="3">
    <source>
        <dbReference type="Proteomes" id="UP000325003"/>
    </source>
</evidence>
<reference evidence="2 3" key="1">
    <citation type="submission" date="2019-09" db="EMBL/GenBank/DDBJ databases">
        <title>Nocardioides panacisoli sp. nov., isolated from the soil of a ginseng field.</title>
        <authorList>
            <person name="Cho C."/>
        </authorList>
    </citation>
    <scope>NUCLEOTIDE SEQUENCE [LARGE SCALE GENOMIC DNA]</scope>
    <source>
        <strain evidence="2 3">BN130099</strain>
    </source>
</reference>
<keyword evidence="3" id="KW-1185">Reference proteome</keyword>
<protein>
    <recommendedName>
        <fullName evidence="4">DUF11 domain-containing protein</fullName>
    </recommendedName>
</protein>
<dbReference type="AlphaFoldDB" id="A0A5B1LHQ2"/>
<feature type="signal peptide" evidence="1">
    <location>
        <begin position="1"/>
        <end position="31"/>
    </location>
</feature>
<feature type="chain" id="PRO_5022864424" description="DUF11 domain-containing protein" evidence="1">
    <location>
        <begin position="32"/>
        <end position="305"/>
    </location>
</feature>
<dbReference type="EMBL" id="VUJV01000002">
    <property type="protein sequence ID" value="KAA1420182.1"/>
    <property type="molecule type" value="Genomic_DNA"/>
</dbReference>
<evidence type="ECO:0000313" key="2">
    <source>
        <dbReference type="EMBL" id="KAA1420182.1"/>
    </source>
</evidence>
<sequence length="305" mass="32276">MLRNPLRLLAAAIVSVLIGAGLVATAGPAHAVPIDGIILGKGAGNAYTADDGVFQGVIPGKAKTWTFRLINTTSTPQSYAAGNMGYTSPGLNVTWSYGGIKQEGPGHWTYVDLDPGEIATMKLKLSIPDGFPVDDYYAVMQLRDANNLGTVVDEIGAVAVGTYQDGVQENDAFIKTGNQPYVGGDIDQTASSQALKVGQTAKFSIKIVNNSFSPAQLSFYGGHDGCAYDEFEFEVKRGSYTLTEDEIISGYDLGYVNPSKSVTLKLRMKLVTPTDCTSTTFYLGAEGPFSASSLQAAHIPIAYTG</sequence>
<evidence type="ECO:0008006" key="4">
    <source>
        <dbReference type="Google" id="ProtNLM"/>
    </source>
</evidence>
<reference evidence="2 3" key="2">
    <citation type="submission" date="2019-09" db="EMBL/GenBank/DDBJ databases">
        <authorList>
            <person name="Jin C."/>
        </authorList>
    </citation>
    <scope>NUCLEOTIDE SEQUENCE [LARGE SCALE GENOMIC DNA]</scope>
    <source>
        <strain evidence="2 3">BN130099</strain>
    </source>
</reference>
<dbReference type="Proteomes" id="UP000325003">
    <property type="component" value="Unassembled WGS sequence"/>
</dbReference>
<organism evidence="2 3">
    <name type="scientific">Nocardioides humilatus</name>
    <dbReference type="NCBI Taxonomy" id="2607660"/>
    <lineage>
        <taxon>Bacteria</taxon>
        <taxon>Bacillati</taxon>
        <taxon>Actinomycetota</taxon>
        <taxon>Actinomycetes</taxon>
        <taxon>Propionibacteriales</taxon>
        <taxon>Nocardioidaceae</taxon>
        <taxon>Nocardioides</taxon>
    </lineage>
</organism>
<name>A0A5B1LHQ2_9ACTN</name>
<gene>
    <name evidence="2" type="ORF">F0U44_07075</name>
</gene>
<accession>A0A5B1LHQ2</accession>
<keyword evidence="1" id="KW-0732">Signal</keyword>
<dbReference type="RefSeq" id="WP_149727606.1">
    <property type="nucleotide sequence ID" value="NZ_VUJV01000002.1"/>
</dbReference>